<feature type="domain" description="J" evidence="1">
    <location>
        <begin position="4"/>
        <end position="70"/>
    </location>
</feature>
<dbReference type="Pfam" id="PF00226">
    <property type="entry name" value="DnaJ"/>
    <property type="match status" value="1"/>
</dbReference>
<keyword evidence="2" id="KW-0346">Stress response</keyword>
<keyword evidence="3" id="KW-1185">Reference proteome</keyword>
<dbReference type="PANTHER" id="PTHR45168:SF3">
    <property type="entry name" value="DNAJ HEAT SHOCK PROTEIN FAMILY (HSP40) MEMBER B2"/>
    <property type="match status" value="1"/>
</dbReference>
<dbReference type="Proteomes" id="UP000007800">
    <property type="component" value="Unassembled WGS sequence"/>
</dbReference>
<dbReference type="OMA" id="SICWRTT"/>
<evidence type="ECO:0000313" key="3">
    <source>
        <dbReference type="Proteomes" id="UP000007800"/>
    </source>
</evidence>
<sequence length="87" mass="9800">MGKDYYRVLGVDRSAGNQEIKKAYRKQALRWHPDKNPDNRETAEHKFRDIAEAFDVLSDPKKKQIYDQFGEEGLKDGGPGCGFGPGG</sequence>
<gene>
    <name evidence="2" type="ORF">Pmar_PMAR025186</name>
</gene>
<organism evidence="3">
    <name type="scientific">Perkinsus marinus (strain ATCC 50983 / TXsc)</name>
    <dbReference type="NCBI Taxonomy" id="423536"/>
    <lineage>
        <taxon>Eukaryota</taxon>
        <taxon>Sar</taxon>
        <taxon>Alveolata</taxon>
        <taxon>Perkinsozoa</taxon>
        <taxon>Perkinsea</taxon>
        <taxon>Perkinsida</taxon>
        <taxon>Perkinsidae</taxon>
        <taxon>Perkinsus</taxon>
    </lineage>
</organism>
<dbReference type="SUPFAM" id="SSF46565">
    <property type="entry name" value="Chaperone J-domain"/>
    <property type="match status" value="1"/>
</dbReference>
<accession>C5LNL0</accession>
<dbReference type="InterPro" id="IPR036869">
    <property type="entry name" value="J_dom_sf"/>
</dbReference>
<evidence type="ECO:0000313" key="2">
    <source>
        <dbReference type="EMBL" id="EER01683.1"/>
    </source>
</evidence>
<dbReference type="InterPro" id="IPR001623">
    <property type="entry name" value="DnaJ_domain"/>
</dbReference>
<feature type="non-terminal residue" evidence="2">
    <location>
        <position position="87"/>
    </location>
</feature>
<name>C5LNL0_PERM5</name>
<dbReference type="GO" id="GO:0030544">
    <property type="term" value="F:Hsp70 protein binding"/>
    <property type="evidence" value="ECO:0007669"/>
    <property type="project" value="InterPro"/>
</dbReference>
<dbReference type="SMART" id="SM00271">
    <property type="entry name" value="DnaJ"/>
    <property type="match status" value="1"/>
</dbReference>
<dbReference type="CDD" id="cd06257">
    <property type="entry name" value="DnaJ"/>
    <property type="match status" value="1"/>
</dbReference>
<evidence type="ECO:0000259" key="1">
    <source>
        <dbReference type="PROSITE" id="PS50076"/>
    </source>
</evidence>
<dbReference type="InterPro" id="IPR043183">
    <property type="entry name" value="DNJB2/6-like"/>
</dbReference>
<dbReference type="PROSITE" id="PS50076">
    <property type="entry name" value="DNAJ_2"/>
    <property type="match status" value="1"/>
</dbReference>
<proteinExistence type="predicted"/>
<dbReference type="EMBL" id="GG683803">
    <property type="protein sequence ID" value="EER01683.1"/>
    <property type="molecule type" value="Genomic_DNA"/>
</dbReference>
<dbReference type="Gene3D" id="1.10.287.110">
    <property type="entry name" value="DnaJ domain"/>
    <property type="match status" value="1"/>
</dbReference>
<dbReference type="InterPro" id="IPR018253">
    <property type="entry name" value="DnaJ_domain_CS"/>
</dbReference>
<dbReference type="GeneID" id="9040258"/>
<dbReference type="AlphaFoldDB" id="C5LNL0"/>
<protein>
    <submittedName>
        <fullName evidence="2">Heat shock protein DnaJ, putative</fullName>
    </submittedName>
</protein>
<dbReference type="OrthoDB" id="10250354at2759"/>
<dbReference type="RefSeq" id="XP_002768965.1">
    <property type="nucleotide sequence ID" value="XM_002768919.1"/>
</dbReference>
<dbReference type="PROSITE" id="PS00636">
    <property type="entry name" value="DNAJ_1"/>
    <property type="match status" value="1"/>
</dbReference>
<dbReference type="InParanoid" id="C5LNL0"/>
<dbReference type="PRINTS" id="PR00625">
    <property type="entry name" value="JDOMAIN"/>
</dbReference>
<dbReference type="GO" id="GO:0051082">
    <property type="term" value="F:unfolded protein binding"/>
    <property type="evidence" value="ECO:0007669"/>
    <property type="project" value="InterPro"/>
</dbReference>
<dbReference type="PANTHER" id="PTHR45168">
    <property type="entry name" value="DNAJ HOMOLOG SUBFAMILY B MEMBER 2"/>
    <property type="match status" value="1"/>
</dbReference>
<reference evidence="2 3" key="1">
    <citation type="submission" date="2008-07" db="EMBL/GenBank/DDBJ databases">
        <authorList>
            <person name="El-Sayed N."/>
            <person name="Caler E."/>
            <person name="Inman J."/>
            <person name="Amedeo P."/>
            <person name="Hass B."/>
            <person name="Wortman J."/>
        </authorList>
    </citation>
    <scope>NUCLEOTIDE SEQUENCE [LARGE SCALE GENOMIC DNA]</scope>
    <source>
        <strain evidence="3">ATCC 50983 / TXsc</strain>
    </source>
</reference>